<dbReference type="GeneID" id="39876363"/>
<evidence type="ECO:0000256" key="5">
    <source>
        <dbReference type="SAM" id="MobiDB-lite"/>
    </source>
</evidence>
<dbReference type="EMBL" id="BDSA01000005">
    <property type="protein sequence ID" value="GBE62593.1"/>
    <property type="molecule type" value="Genomic_DNA"/>
</dbReference>
<gene>
    <name evidence="7" type="ORF">BOVATA_040860</name>
</gene>
<evidence type="ECO:0000256" key="6">
    <source>
        <dbReference type="SAM" id="Phobius"/>
    </source>
</evidence>
<dbReference type="GO" id="GO:0004596">
    <property type="term" value="F:protein-N-terminal amino-acid acetyltransferase activity"/>
    <property type="evidence" value="ECO:0007669"/>
    <property type="project" value="InterPro"/>
</dbReference>
<feature type="compositionally biased region" description="Low complexity" evidence="5">
    <location>
        <begin position="122"/>
        <end position="144"/>
    </location>
</feature>
<dbReference type="VEuPathDB" id="PiroplasmaDB:BOVATA_040860"/>
<comment type="caution">
    <text evidence="7">The sequence shown here is derived from an EMBL/GenBank/DDBJ whole genome shotgun (WGS) entry which is preliminary data.</text>
</comment>
<dbReference type="OrthoDB" id="47374at2759"/>
<dbReference type="Proteomes" id="UP000236319">
    <property type="component" value="Unassembled WGS sequence"/>
</dbReference>
<keyword evidence="6" id="KW-0472">Membrane</keyword>
<organism evidence="7 8">
    <name type="scientific">Babesia ovata</name>
    <dbReference type="NCBI Taxonomy" id="189622"/>
    <lineage>
        <taxon>Eukaryota</taxon>
        <taxon>Sar</taxon>
        <taxon>Alveolata</taxon>
        <taxon>Apicomplexa</taxon>
        <taxon>Aconoidasida</taxon>
        <taxon>Piroplasmida</taxon>
        <taxon>Babesiidae</taxon>
        <taxon>Babesia</taxon>
    </lineage>
</organism>
<accession>A0A2H6KHY2</accession>
<reference evidence="7 8" key="1">
    <citation type="journal article" date="2017" name="BMC Genomics">
        <title>Whole-genome assembly of Babesia ovata and comparative genomics between closely related pathogens.</title>
        <authorList>
            <person name="Yamagishi J."/>
            <person name="Asada M."/>
            <person name="Hakimi H."/>
            <person name="Tanaka T.Q."/>
            <person name="Sugimoto C."/>
            <person name="Kawazu S."/>
        </authorList>
    </citation>
    <scope>NUCLEOTIDE SEQUENCE [LARGE SCALE GENOMIC DNA]</scope>
    <source>
        <strain evidence="7 8">Miyake</strain>
    </source>
</reference>
<name>A0A2H6KHY2_9APIC</name>
<dbReference type="EC" id="2.3.1.48" evidence="1"/>
<dbReference type="GO" id="GO:0000139">
    <property type="term" value="C:Golgi membrane"/>
    <property type="evidence" value="ECO:0007669"/>
    <property type="project" value="TreeGrafter"/>
</dbReference>
<dbReference type="PANTHER" id="PTHR14744">
    <property type="entry name" value="N-ALPHA-ACETYLTRANSFERASE 60"/>
    <property type="match status" value="1"/>
</dbReference>
<feature type="compositionally biased region" description="Polar residues" evidence="5">
    <location>
        <begin position="161"/>
        <end position="171"/>
    </location>
</feature>
<keyword evidence="4" id="KW-0012">Acyltransferase</keyword>
<keyword evidence="2 7" id="KW-0808">Transferase</keyword>
<evidence type="ECO:0000256" key="2">
    <source>
        <dbReference type="ARBA" id="ARBA00022679"/>
    </source>
</evidence>
<feature type="transmembrane region" description="Helical" evidence="6">
    <location>
        <begin position="302"/>
        <end position="321"/>
    </location>
</feature>
<protein>
    <recommendedName>
        <fullName evidence="1">histone acetyltransferase</fullName>
        <ecNumber evidence="1">2.3.1.48</ecNumber>
    </recommendedName>
</protein>
<evidence type="ECO:0000256" key="1">
    <source>
        <dbReference type="ARBA" id="ARBA00013184"/>
    </source>
</evidence>
<dbReference type="RefSeq" id="XP_028868836.1">
    <property type="nucleotide sequence ID" value="XM_029013003.1"/>
</dbReference>
<evidence type="ECO:0000256" key="4">
    <source>
        <dbReference type="ARBA" id="ARBA00023315"/>
    </source>
</evidence>
<evidence type="ECO:0000313" key="8">
    <source>
        <dbReference type="Proteomes" id="UP000236319"/>
    </source>
</evidence>
<proteinExistence type="predicted"/>
<keyword evidence="6" id="KW-1133">Transmembrane helix</keyword>
<dbReference type="AlphaFoldDB" id="A0A2H6KHY2"/>
<sequence>MSEGFDHYRSSALIPGVELWPSEWSALNRTLLGLPKDLPVLRHLRMRPLEPRHRGGLHLLHARLFPIRYDPSFYDTACRVQSKVPLPNDAWAASDMIGIGMFLPMSVVRSHCALSEVTCCESSDSSSSSGSSSRRASAGSPASSVDNNPPTDGEDSDQDFKSPSTGSDTGSLEASGFDCILNDTTYDRENDEFLVGFLTIWINRNIFSSIVSDNDYFLLENFYNDMIFPFLETSHHIIGGTPTSPNFDMLTSDSYRFLFSTLYRNSELLEYLSSFNLNDCKTIYVLSAGVTMGLRSRLLGSHLILFVQCMMYFCCYSVFLYNGHMFHCAEDSREQVLSALDLFLGRDDAGDSLELNDVLESEVAPFRLSASSVLDFFRDCDAMPITIYLHVIGYNTRACSMYRRTNFICVTRLNDFYVINGSHYPANLFAYYLCPPCEI</sequence>
<dbReference type="PANTHER" id="PTHR14744:SF15">
    <property type="entry name" value="N-ALPHA-ACETYLTRANSFERASE 60"/>
    <property type="match status" value="1"/>
</dbReference>
<keyword evidence="3" id="KW-0156">Chromatin regulator</keyword>
<dbReference type="InterPro" id="IPR045141">
    <property type="entry name" value="NAA60-like"/>
</dbReference>
<evidence type="ECO:0000256" key="3">
    <source>
        <dbReference type="ARBA" id="ARBA00022853"/>
    </source>
</evidence>
<keyword evidence="6" id="KW-0812">Transmembrane</keyword>
<dbReference type="Gene3D" id="3.40.630.30">
    <property type="match status" value="1"/>
</dbReference>
<keyword evidence="8" id="KW-1185">Reference proteome</keyword>
<evidence type="ECO:0000313" key="7">
    <source>
        <dbReference type="EMBL" id="GBE62593.1"/>
    </source>
</evidence>
<dbReference type="GO" id="GO:0004402">
    <property type="term" value="F:histone acetyltransferase activity"/>
    <property type="evidence" value="ECO:0007669"/>
    <property type="project" value="TreeGrafter"/>
</dbReference>
<feature type="region of interest" description="Disordered" evidence="5">
    <location>
        <begin position="122"/>
        <end position="171"/>
    </location>
</feature>